<gene>
    <name evidence="3" type="ORF">D3871_29565</name>
</gene>
<evidence type="ECO:0000313" key="3">
    <source>
        <dbReference type="EMBL" id="RJF92726.1"/>
    </source>
</evidence>
<dbReference type="AlphaFoldDB" id="A0A3A3FH42"/>
<dbReference type="Proteomes" id="UP000265955">
    <property type="component" value="Unassembled WGS sequence"/>
</dbReference>
<sequence length="275" mass="30552">MIVTTQSNITTQSPSQRLQLSSAGSAISDGTDLASVQFRDFFDVLSRLAQTAGQVGDADAKSAAESLSGQLCQLIELQTLEARRVGGKAGIEAEVQGRFLKAALADEVLLNTDWAGRSYWRHVLIEATLFKSSFAGERVFDDLDQLLREREASRRHVGRLYLYLLSLGFQGRYRGTAGQSKIAEYRRELFQFIYMRPADMHGRDRTLSEQPYASTLSHIAARRLPRINRSGVIVLLALLFLLGLSELLWLWQSWPVREALSANAGALVAPLNSHV</sequence>
<feature type="domain" description="Type IV / VI secretion system DotU" evidence="2">
    <location>
        <begin position="43"/>
        <end position="244"/>
    </location>
</feature>
<dbReference type="InterPro" id="IPR017732">
    <property type="entry name" value="T4/T6SS_DotU"/>
</dbReference>
<name>A0A3A3FH42_9BURK</name>
<dbReference type="Gene3D" id="1.25.40.590">
    <property type="entry name" value="Type IV / VI secretion system, DotU"/>
    <property type="match status" value="1"/>
</dbReference>
<organism evidence="3 4">
    <name type="scientific">Noviherbaspirillum saxi</name>
    <dbReference type="NCBI Taxonomy" id="2320863"/>
    <lineage>
        <taxon>Bacteria</taxon>
        <taxon>Pseudomonadati</taxon>
        <taxon>Pseudomonadota</taxon>
        <taxon>Betaproteobacteria</taxon>
        <taxon>Burkholderiales</taxon>
        <taxon>Oxalobacteraceae</taxon>
        <taxon>Noviherbaspirillum</taxon>
    </lineage>
</organism>
<dbReference type="InterPro" id="IPR038522">
    <property type="entry name" value="T4/T6SS_DotU_sf"/>
</dbReference>
<feature type="transmembrane region" description="Helical" evidence="1">
    <location>
        <begin position="232"/>
        <end position="251"/>
    </location>
</feature>
<dbReference type="PANTHER" id="PTHR38033">
    <property type="entry name" value="MEMBRANE PROTEIN-RELATED"/>
    <property type="match status" value="1"/>
</dbReference>
<keyword evidence="1" id="KW-0472">Membrane</keyword>
<reference evidence="4" key="1">
    <citation type="submission" date="2018-09" db="EMBL/GenBank/DDBJ databases">
        <authorList>
            <person name="Zhu H."/>
        </authorList>
    </citation>
    <scope>NUCLEOTIDE SEQUENCE [LARGE SCALE GENOMIC DNA]</scope>
    <source>
        <strain evidence="4">K1R23-30</strain>
    </source>
</reference>
<accession>A0A3A3FH42</accession>
<dbReference type="EMBL" id="QYUO01000003">
    <property type="protein sequence ID" value="RJF92726.1"/>
    <property type="molecule type" value="Genomic_DNA"/>
</dbReference>
<keyword evidence="1" id="KW-1133">Transmembrane helix</keyword>
<protein>
    <submittedName>
        <fullName evidence="3">DotU family type IV/VI secretion system protein</fullName>
    </submittedName>
</protein>
<keyword evidence="4" id="KW-1185">Reference proteome</keyword>
<dbReference type="PANTHER" id="PTHR38033:SF1">
    <property type="entry name" value="DOTU FAMILY TYPE IV_VI SECRETION SYSTEM PROTEIN"/>
    <property type="match status" value="1"/>
</dbReference>
<comment type="caution">
    <text evidence="3">The sequence shown here is derived from an EMBL/GenBank/DDBJ whole genome shotgun (WGS) entry which is preliminary data.</text>
</comment>
<evidence type="ECO:0000256" key="1">
    <source>
        <dbReference type="SAM" id="Phobius"/>
    </source>
</evidence>
<keyword evidence="1" id="KW-0812">Transmembrane</keyword>
<proteinExistence type="predicted"/>
<evidence type="ECO:0000259" key="2">
    <source>
        <dbReference type="Pfam" id="PF09850"/>
    </source>
</evidence>
<dbReference type="Pfam" id="PF09850">
    <property type="entry name" value="DotU"/>
    <property type="match status" value="1"/>
</dbReference>
<dbReference type="OrthoDB" id="345640at2"/>
<evidence type="ECO:0000313" key="4">
    <source>
        <dbReference type="Proteomes" id="UP000265955"/>
    </source>
</evidence>